<evidence type="ECO:0000313" key="14">
    <source>
        <dbReference type="Proteomes" id="UP000002051"/>
    </source>
</evidence>
<dbReference type="EMBL" id="CM001218">
    <property type="protein sequence ID" value="AES65966.1"/>
    <property type="molecule type" value="Genomic_DNA"/>
</dbReference>
<dbReference type="KEGG" id="mtr:11413199"/>
<evidence type="ECO:0000256" key="2">
    <source>
        <dbReference type="ARBA" id="ARBA00022771"/>
    </source>
</evidence>
<dbReference type="Proteomes" id="UP000002051">
    <property type="component" value="Chromosome 2"/>
</dbReference>
<reference evidence="13" key="3">
    <citation type="submission" date="2015-04" db="UniProtKB">
        <authorList>
            <consortium name="EnsemblPlants"/>
        </authorList>
    </citation>
    <scope>IDENTIFICATION</scope>
    <source>
        <strain evidence="13">cv. Jemalong A17</strain>
    </source>
</reference>
<keyword evidence="6 9" id="KW-0804">Transcription</keyword>
<comment type="subcellular location">
    <subcellularLocation>
        <location evidence="8 9">Nucleus</location>
    </subcellularLocation>
</comment>
<evidence type="ECO:0000256" key="9">
    <source>
        <dbReference type="RuleBase" id="RU369094"/>
    </source>
</evidence>
<dbReference type="AlphaFoldDB" id="G7IGN8"/>
<keyword evidence="1 9" id="KW-0479">Metal-binding</keyword>
<keyword evidence="3 9" id="KW-0862">Zinc</keyword>
<evidence type="ECO:0000256" key="4">
    <source>
        <dbReference type="ARBA" id="ARBA00023015"/>
    </source>
</evidence>
<dbReference type="GO" id="GO:0008270">
    <property type="term" value="F:zinc ion binding"/>
    <property type="evidence" value="ECO:0007669"/>
    <property type="project" value="UniProtKB-KW"/>
</dbReference>
<keyword evidence="2 8" id="KW-0863">Zinc-finger</keyword>
<dbReference type="PROSITE" id="PS01361">
    <property type="entry name" value="ZF_DOF_1"/>
    <property type="match status" value="1"/>
</dbReference>
<evidence type="ECO:0000259" key="11">
    <source>
        <dbReference type="PROSITE" id="PS50884"/>
    </source>
</evidence>
<evidence type="ECO:0000313" key="12">
    <source>
        <dbReference type="EMBL" id="AES65966.1"/>
    </source>
</evidence>
<feature type="domain" description="Dof-type" evidence="11">
    <location>
        <begin position="31"/>
        <end position="85"/>
    </location>
</feature>
<keyword evidence="4 9" id="KW-0805">Transcription regulation</keyword>
<dbReference type="GO" id="GO:0003700">
    <property type="term" value="F:DNA-binding transcription factor activity"/>
    <property type="evidence" value="ECO:0007669"/>
    <property type="project" value="UniProtKB-UniRule"/>
</dbReference>
<keyword evidence="14" id="KW-1185">Reference proteome</keyword>
<dbReference type="eggNOG" id="ENOG502QRBR">
    <property type="taxonomic scope" value="Eukaryota"/>
</dbReference>
<dbReference type="GO" id="GO:0005634">
    <property type="term" value="C:nucleus"/>
    <property type="evidence" value="ECO:0007669"/>
    <property type="project" value="UniProtKB-SubCell"/>
</dbReference>
<evidence type="ECO:0000256" key="8">
    <source>
        <dbReference type="PROSITE-ProRule" id="PRU00071"/>
    </source>
</evidence>
<sequence>MADGNLFCIEEDRRMKTYHNQNNHHHHHLALKCPRCNSFNTKFCYYNNYNLSQPRHFCKNCRRYWTKGGILRNVPVGGGSQKSKKSKTASSSSIPSSAATTPTPLQPEADKSDSHSNSDGSTIRVNSVIENEQVNSFRNLIISSSTNDQVHVVQHGDSVMLNHQQFSNEFGSLDWEGGANTVDQSYWTQSHWSDHVIHSSSLFHLP</sequence>
<dbReference type="HOGENOM" id="CLU_1333693_0_0_1"/>
<dbReference type="GO" id="GO:0003677">
    <property type="term" value="F:DNA binding"/>
    <property type="evidence" value="ECO:0007669"/>
    <property type="project" value="UniProtKB-UniRule"/>
</dbReference>
<dbReference type="STRING" id="3880.G7IGN8"/>
<protein>
    <recommendedName>
        <fullName evidence="9">Dof zinc finger protein</fullName>
    </recommendedName>
</protein>
<keyword evidence="5 8" id="KW-0238">DNA-binding</keyword>
<dbReference type="PANTHER" id="PTHR31992:SF313">
    <property type="entry name" value="DOF ZINC FINGER PROTEIN DOF5.7"/>
    <property type="match status" value="1"/>
</dbReference>
<keyword evidence="7 8" id="KW-0539">Nucleus</keyword>
<evidence type="ECO:0000256" key="3">
    <source>
        <dbReference type="ARBA" id="ARBA00022833"/>
    </source>
</evidence>
<reference evidence="12 14" key="2">
    <citation type="journal article" date="2014" name="BMC Genomics">
        <title>An improved genome release (version Mt4.0) for the model legume Medicago truncatula.</title>
        <authorList>
            <person name="Tang H."/>
            <person name="Krishnakumar V."/>
            <person name="Bidwell S."/>
            <person name="Rosen B."/>
            <person name="Chan A."/>
            <person name="Zhou S."/>
            <person name="Gentzbittel L."/>
            <person name="Childs K.L."/>
            <person name="Yandell M."/>
            <person name="Gundlach H."/>
            <person name="Mayer K.F."/>
            <person name="Schwartz D.C."/>
            <person name="Town C.D."/>
        </authorList>
    </citation>
    <scope>GENOME REANNOTATION</scope>
    <source>
        <strain evidence="13 14">cv. Jemalong A17</strain>
    </source>
</reference>
<feature type="compositionally biased region" description="Low complexity" evidence="10">
    <location>
        <begin position="88"/>
        <end position="103"/>
    </location>
</feature>
<comment type="function">
    <text evidence="9">Transcription factor that binds specifically to a 5'-AA[AG]G-3' consensus core sequence.</text>
</comment>
<proteinExistence type="predicted"/>
<reference evidence="12 14" key="1">
    <citation type="journal article" date="2011" name="Nature">
        <title>The Medicago genome provides insight into the evolution of rhizobial symbioses.</title>
        <authorList>
            <person name="Young N.D."/>
            <person name="Debelle F."/>
            <person name="Oldroyd G.E."/>
            <person name="Geurts R."/>
            <person name="Cannon S.B."/>
            <person name="Udvardi M.K."/>
            <person name="Benedito V.A."/>
            <person name="Mayer K.F."/>
            <person name="Gouzy J."/>
            <person name="Schoof H."/>
            <person name="Van de Peer Y."/>
            <person name="Proost S."/>
            <person name="Cook D.R."/>
            <person name="Meyers B.C."/>
            <person name="Spannagl M."/>
            <person name="Cheung F."/>
            <person name="De Mita S."/>
            <person name="Krishnakumar V."/>
            <person name="Gundlach H."/>
            <person name="Zhou S."/>
            <person name="Mudge J."/>
            <person name="Bharti A.K."/>
            <person name="Murray J.D."/>
            <person name="Naoumkina M.A."/>
            <person name="Rosen B."/>
            <person name="Silverstein K.A."/>
            <person name="Tang H."/>
            <person name="Rombauts S."/>
            <person name="Zhao P.X."/>
            <person name="Zhou P."/>
            <person name="Barbe V."/>
            <person name="Bardou P."/>
            <person name="Bechner M."/>
            <person name="Bellec A."/>
            <person name="Berger A."/>
            <person name="Berges H."/>
            <person name="Bidwell S."/>
            <person name="Bisseling T."/>
            <person name="Choisne N."/>
            <person name="Couloux A."/>
            <person name="Denny R."/>
            <person name="Deshpande S."/>
            <person name="Dai X."/>
            <person name="Doyle J.J."/>
            <person name="Dudez A.M."/>
            <person name="Farmer A.D."/>
            <person name="Fouteau S."/>
            <person name="Franken C."/>
            <person name="Gibelin C."/>
            <person name="Gish J."/>
            <person name="Goldstein S."/>
            <person name="Gonzalez A.J."/>
            <person name="Green P.J."/>
            <person name="Hallab A."/>
            <person name="Hartog M."/>
            <person name="Hua A."/>
            <person name="Humphray S.J."/>
            <person name="Jeong D.H."/>
            <person name="Jing Y."/>
            <person name="Jocker A."/>
            <person name="Kenton S.M."/>
            <person name="Kim D.J."/>
            <person name="Klee K."/>
            <person name="Lai H."/>
            <person name="Lang C."/>
            <person name="Lin S."/>
            <person name="Macmil S.L."/>
            <person name="Magdelenat G."/>
            <person name="Matthews L."/>
            <person name="McCorrison J."/>
            <person name="Monaghan E.L."/>
            <person name="Mun J.H."/>
            <person name="Najar F.Z."/>
            <person name="Nicholson C."/>
            <person name="Noirot C."/>
            <person name="O'Bleness M."/>
            <person name="Paule C.R."/>
            <person name="Poulain J."/>
            <person name="Prion F."/>
            <person name="Qin B."/>
            <person name="Qu C."/>
            <person name="Retzel E.F."/>
            <person name="Riddle C."/>
            <person name="Sallet E."/>
            <person name="Samain S."/>
            <person name="Samson N."/>
            <person name="Sanders I."/>
            <person name="Saurat O."/>
            <person name="Scarpelli C."/>
            <person name="Schiex T."/>
            <person name="Segurens B."/>
            <person name="Severin A.J."/>
            <person name="Sherrier D.J."/>
            <person name="Shi R."/>
            <person name="Sims S."/>
            <person name="Singer S.R."/>
            <person name="Sinharoy S."/>
            <person name="Sterck L."/>
            <person name="Viollet A."/>
            <person name="Wang B.B."/>
            <person name="Wang K."/>
            <person name="Wang M."/>
            <person name="Wang X."/>
            <person name="Warfsmann J."/>
            <person name="Weissenbach J."/>
            <person name="White D.D."/>
            <person name="White J.D."/>
            <person name="Wiley G.B."/>
            <person name="Wincker P."/>
            <person name="Xing Y."/>
            <person name="Yang L."/>
            <person name="Yao Z."/>
            <person name="Ying F."/>
            <person name="Zhai J."/>
            <person name="Zhou L."/>
            <person name="Zuber A."/>
            <person name="Denarie J."/>
            <person name="Dixon R.A."/>
            <person name="May G.D."/>
            <person name="Schwartz D.C."/>
            <person name="Rogers J."/>
            <person name="Quetier F."/>
            <person name="Town C.D."/>
            <person name="Roe B.A."/>
        </authorList>
    </citation>
    <scope>NUCLEOTIDE SEQUENCE [LARGE SCALE GENOMIC DNA]</scope>
    <source>
        <strain evidence="12">A17</strain>
        <strain evidence="13 14">cv. Jemalong A17</strain>
    </source>
</reference>
<evidence type="ECO:0000256" key="7">
    <source>
        <dbReference type="ARBA" id="ARBA00023242"/>
    </source>
</evidence>
<evidence type="ECO:0000256" key="5">
    <source>
        <dbReference type="ARBA" id="ARBA00023125"/>
    </source>
</evidence>
<organism evidence="12 14">
    <name type="scientific">Medicago truncatula</name>
    <name type="common">Barrel medic</name>
    <name type="synonym">Medicago tribuloides</name>
    <dbReference type="NCBI Taxonomy" id="3880"/>
    <lineage>
        <taxon>Eukaryota</taxon>
        <taxon>Viridiplantae</taxon>
        <taxon>Streptophyta</taxon>
        <taxon>Embryophyta</taxon>
        <taxon>Tracheophyta</taxon>
        <taxon>Spermatophyta</taxon>
        <taxon>Magnoliopsida</taxon>
        <taxon>eudicotyledons</taxon>
        <taxon>Gunneridae</taxon>
        <taxon>Pentapetalae</taxon>
        <taxon>rosids</taxon>
        <taxon>fabids</taxon>
        <taxon>Fabales</taxon>
        <taxon>Fabaceae</taxon>
        <taxon>Papilionoideae</taxon>
        <taxon>50 kb inversion clade</taxon>
        <taxon>NPAAA clade</taxon>
        <taxon>Hologalegina</taxon>
        <taxon>IRL clade</taxon>
        <taxon>Trifolieae</taxon>
        <taxon>Medicago</taxon>
    </lineage>
</organism>
<name>G7IGN8_MEDTR</name>
<dbReference type="OrthoDB" id="1927254at2759"/>
<dbReference type="Pfam" id="PF02701">
    <property type="entry name" value="Zn_ribbon_Dof"/>
    <property type="match status" value="1"/>
</dbReference>
<dbReference type="InterPro" id="IPR003851">
    <property type="entry name" value="Znf_Dof"/>
</dbReference>
<evidence type="ECO:0000256" key="6">
    <source>
        <dbReference type="ARBA" id="ARBA00023163"/>
    </source>
</evidence>
<dbReference type="PaxDb" id="3880-AES65966"/>
<accession>G7IGN8</accession>
<evidence type="ECO:0000313" key="13">
    <source>
        <dbReference type="EnsemblPlants" id="AES65966"/>
    </source>
</evidence>
<dbReference type="PROSITE" id="PS50884">
    <property type="entry name" value="ZF_DOF_2"/>
    <property type="match status" value="1"/>
</dbReference>
<dbReference type="EnsemblPlants" id="AES65966">
    <property type="protein sequence ID" value="AES65966"/>
    <property type="gene ID" value="MTR_2g059540"/>
</dbReference>
<evidence type="ECO:0000256" key="1">
    <source>
        <dbReference type="ARBA" id="ARBA00022723"/>
    </source>
</evidence>
<gene>
    <name evidence="13" type="primary">11413199</name>
    <name evidence="12" type="ordered locus">MTR_2g059540</name>
</gene>
<evidence type="ECO:0000256" key="10">
    <source>
        <dbReference type="SAM" id="MobiDB-lite"/>
    </source>
</evidence>
<dbReference type="InterPro" id="IPR045174">
    <property type="entry name" value="Dof"/>
</dbReference>
<feature type="region of interest" description="Disordered" evidence="10">
    <location>
        <begin position="75"/>
        <end position="121"/>
    </location>
</feature>
<dbReference type="PANTHER" id="PTHR31992">
    <property type="entry name" value="DOF ZINC FINGER PROTEIN DOF1.4-RELATED"/>
    <property type="match status" value="1"/>
</dbReference>